<dbReference type="AlphaFoldDB" id="A0A8S0Z4Q9"/>
<gene>
    <name evidence="2" type="ORF">APLA_LOCUS3413</name>
    <name evidence="3" type="ORF">APLA_LOCUS3487</name>
</gene>
<evidence type="ECO:0000256" key="1">
    <source>
        <dbReference type="SAM" id="MobiDB-lite"/>
    </source>
</evidence>
<name>A0A8S0Z4Q9_ARCPL</name>
<reference evidence="4 5" key="1">
    <citation type="submission" date="2020-04" db="EMBL/GenBank/DDBJ databases">
        <authorList>
            <person name="Wallbank WR R."/>
            <person name="Pardo Diaz C."/>
            <person name="Kozak K."/>
            <person name="Martin S."/>
            <person name="Jiggins C."/>
            <person name="Moest M."/>
            <person name="Warren A I."/>
            <person name="Byers J.R.P. K."/>
            <person name="Montejo-Kovacevich G."/>
            <person name="Yen C E."/>
        </authorList>
    </citation>
    <scope>NUCLEOTIDE SEQUENCE [LARGE SCALE GENOMIC DNA]</scope>
</reference>
<comment type="caution">
    <text evidence="2">The sequence shown here is derived from an EMBL/GenBank/DDBJ whole genome shotgun (WGS) entry which is preliminary data.</text>
</comment>
<dbReference type="EMBL" id="CADEBC010000301">
    <property type="protein sequence ID" value="CAB3227855.1"/>
    <property type="molecule type" value="Genomic_DNA"/>
</dbReference>
<feature type="region of interest" description="Disordered" evidence="1">
    <location>
        <begin position="33"/>
        <end position="76"/>
    </location>
</feature>
<evidence type="ECO:0000313" key="4">
    <source>
        <dbReference type="Proteomes" id="UP000494106"/>
    </source>
</evidence>
<dbReference type="Proteomes" id="UP000494256">
    <property type="component" value="Unassembled WGS sequence"/>
</dbReference>
<proteinExistence type="predicted"/>
<accession>A0A8S0Z4Q9</accession>
<keyword evidence="4" id="KW-1185">Reference proteome</keyword>
<evidence type="ECO:0000313" key="3">
    <source>
        <dbReference type="EMBL" id="CAB3228276.1"/>
    </source>
</evidence>
<organism evidence="2 4">
    <name type="scientific">Arctia plantaginis</name>
    <name type="common">Wood tiger moth</name>
    <name type="synonym">Phalaena plantaginis</name>
    <dbReference type="NCBI Taxonomy" id="874455"/>
    <lineage>
        <taxon>Eukaryota</taxon>
        <taxon>Metazoa</taxon>
        <taxon>Ecdysozoa</taxon>
        <taxon>Arthropoda</taxon>
        <taxon>Hexapoda</taxon>
        <taxon>Insecta</taxon>
        <taxon>Pterygota</taxon>
        <taxon>Neoptera</taxon>
        <taxon>Endopterygota</taxon>
        <taxon>Lepidoptera</taxon>
        <taxon>Glossata</taxon>
        <taxon>Ditrysia</taxon>
        <taxon>Noctuoidea</taxon>
        <taxon>Erebidae</taxon>
        <taxon>Arctiinae</taxon>
        <taxon>Arctia</taxon>
    </lineage>
</organism>
<sequence>MGHLKHVNPNTGFFILDRSSPVHRYLLSSIVKLNSPESHPKPETNNVSSQSEARKLEPAYSTTYSAQPSERGGREG</sequence>
<dbReference type="Proteomes" id="UP000494106">
    <property type="component" value="Unassembled WGS sequence"/>
</dbReference>
<evidence type="ECO:0000313" key="2">
    <source>
        <dbReference type="EMBL" id="CAB3227855.1"/>
    </source>
</evidence>
<evidence type="ECO:0000313" key="5">
    <source>
        <dbReference type="Proteomes" id="UP000494256"/>
    </source>
</evidence>
<dbReference type="EMBL" id="CADEBD010000282">
    <property type="protein sequence ID" value="CAB3228276.1"/>
    <property type="molecule type" value="Genomic_DNA"/>
</dbReference>
<feature type="compositionally biased region" description="Polar residues" evidence="1">
    <location>
        <begin position="33"/>
        <end position="51"/>
    </location>
</feature>
<protein>
    <submittedName>
        <fullName evidence="2">Uncharacterized protein</fullName>
    </submittedName>
</protein>